<name>A0A0A2XBG4_9PAST</name>
<dbReference type="Proteomes" id="UP000749334">
    <property type="component" value="Unassembled WGS sequence"/>
</dbReference>
<dbReference type="EMBL" id="JPXS01000072">
    <property type="protein sequence ID" value="KGQ29468.1"/>
    <property type="molecule type" value="Genomic_DNA"/>
</dbReference>
<dbReference type="NCBIfam" id="TIGR02620">
    <property type="entry name" value="cas_VVA1548"/>
    <property type="match status" value="1"/>
</dbReference>
<evidence type="ECO:0000313" key="1">
    <source>
        <dbReference type="EMBL" id="HJF75095.1"/>
    </source>
</evidence>
<proteinExistence type="predicted"/>
<reference evidence="2 3" key="1">
    <citation type="submission" date="2014-08" db="EMBL/GenBank/DDBJ databases">
        <title>Chaperone-usher fimbriae in a diverse selection of Gallibacterium genomes.</title>
        <authorList>
            <person name="Kudirkiene E."/>
            <person name="Bager R.J."/>
            <person name="Johnson T.J."/>
            <person name="Bojesen A.M."/>
        </authorList>
    </citation>
    <scope>NUCLEOTIDE SEQUENCE [LARGE SCALE GENOMIC DNA]</scope>
    <source>
        <strain evidence="2 3">20558/3kl.</strain>
    </source>
</reference>
<dbReference type="OMA" id="DPCEITA"/>
<reference evidence="1" key="3">
    <citation type="submission" date="2021-09" db="EMBL/GenBank/DDBJ databases">
        <authorList>
            <person name="Gilroy R."/>
        </authorList>
    </citation>
    <scope>NUCLEOTIDE SEQUENCE</scope>
    <source>
        <strain evidence="1">ChiHjej11B10-15683</strain>
    </source>
</reference>
<evidence type="ECO:0000313" key="3">
    <source>
        <dbReference type="Proteomes" id="UP000030526"/>
    </source>
</evidence>
<sequence>MTTWFISRHPGAIEWIKKQNIHIDRFVQHLDVDLIQKDDIVIGTLPVHMAAEVCEKGAKFYFLSINMNFEQRGKELTVEDLIAQGCRIVPYYVEQL</sequence>
<dbReference type="AlphaFoldDB" id="A0A0A2XBG4"/>
<dbReference type="RefSeq" id="WP_013747059.1">
    <property type="nucleotide sequence ID" value="NZ_CP127829.1"/>
</dbReference>
<dbReference type="InterPro" id="IPR013443">
    <property type="entry name" value="CRISPR-assoc_prot_Csx16"/>
</dbReference>
<reference evidence="1" key="2">
    <citation type="journal article" date="2021" name="PeerJ">
        <title>Extensive microbial diversity within the chicken gut microbiome revealed by metagenomics and culture.</title>
        <authorList>
            <person name="Gilroy R."/>
            <person name="Ravi A."/>
            <person name="Getino M."/>
            <person name="Pursley I."/>
            <person name="Horton D.L."/>
            <person name="Alikhan N.F."/>
            <person name="Baker D."/>
            <person name="Gharbi K."/>
            <person name="Hall N."/>
            <person name="Watson M."/>
            <person name="Adriaenssens E.M."/>
            <person name="Foster-Nyarko E."/>
            <person name="Jarju S."/>
            <person name="Secka A."/>
            <person name="Antonio M."/>
            <person name="Oren A."/>
            <person name="Chaudhuri R.R."/>
            <person name="La Ragione R."/>
            <person name="Hildebrand F."/>
            <person name="Pallen M.J."/>
        </authorList>
    </citation>
    <scope>NUCLEOTIDE SEQUENCE</scope>
    <source>
        <strain evidence="1">ChiHjej11B10-15683</strain>
    </source>
</reference>
<evidence type="ECO:0000313" key="2">
    <source>
        <dbReference type="EMBL" id="KGQ29468.1"/>
    </source>
</evidence>
<dbReference type="Proteomes" id="UP000030526">
    <property type="component" value="Unassembled WGS sequence"/>
</dbReference>
<organism evidence="2 3">
    <name type="scientific">Gallibacterium anatis</name>
    <dbReference type="NCBI Taxonomy" id="750"/>
    <lineage>
        <taxon>Bacteria</taxon>
        <taxon>Pseudomonadati</taxon>
        <taxon>Pseudomonadota</taxon>
        <taxon>Gammaproteobacteria</taxon>
        <taxon>Pasteurellales</taxon>
        <taxon>Pasteurellaceae</taxon>
        <taxon>Gallibacterium</taxon>
    </lineage>
</organism>
<gene>
    <name evidence="1" type="primary">csx16</name>
    <name evidence="2" type="ORF">JP32_11410</name>
    <name evidence="1" type="ORF">K8W15_13110</name>
</gene>
<protein>
    <submittedName>
        <fullName evidence="1 2">CRISPR-associated protein</fullName>
    </submittedName>
</protein>
<dbReference type="PATRIC" id="fig|1005058.3.peg.2275"/>
<accession>A0A0A2XBG4</accession>
<comment type="caution">
    <text evidence="2">The sequence shown here is derived from an EMBL/GenBank/DDBJ whole genome shotgun (WGS) entry which is preliminary data.</text>
</comment>
<dbReference type="EMBL" id="DYVQ01000105">
    <property type="protein sequence ID" value="HJF75095.1"/>
    <property type="molecule type" value="Genomic_DNA"/>
</dbReference>
<dbReference type="Pfam" id="PF09652">
    <property type="entry name" value="Cas_VVA1548"/>
    <property type="match status" value="1"/>
</dbReference>